<dbReference type="EMBL" id="MWQN01000001">
    <property type="protein sequence ID" value="OPC81184.1"/>
    <property type="molecule type" value="Genomic_DNA"/>
</dbReference>
<protein>
    <submittedName>
        <fullName evidence="1">Anti-sigma regulatory factor</fullName>
    </submittedName>
</protein>
<dbReference type="Proteomes" id="UP000190037">
    <property type="component" value="Unassembled WGS sequence"/>
</dbReference>
<evidence type="ECO:0000313" key="1">
    <source>
        <dbReference type="EMBL" id="OPC81184.1"/>
    </source>
</evidence>
<dbReference type="eggNOG" id="COG2172">
    <property type="taxonomic scope" value="Bacteria"/>
</dbReference>
<reference evidence="1 2" key="1">
    <citation type="submission" date="2017-03" db="EMBL/GenBank/DDBJ databases">
        <title>Draft genome sequence of Streptomyces scabrisporus NF3, endophyte isolated from Amphipterygium adstringens.</title>
        <authorList>
            <person name="Vazquez M."/>
            <person name="Ceapa C.D."/>
            <person name="Rodriguez Luna D."/>
            <person name="Sanchez Esquivel S."/>
        </authorList>
    </citation>
    <scope>NUCLEOTIDE SEQUENCE [LARGE SCALE GENOMIC DNA]</scope>
    <source>
        <strain evidence="1 2">NF3</strain>
    </source>
</reference>
<dbReference type="AlphaFoldDB" id="A0A1T3NWM9"/>
<sequence length="143" mass="14968">MSQRSAHTADEAGTGQRDFVEVRLPAEGAYLSVLRTATAGLAARLDFTLDEIEDLRIAVDEACAMLLDQAVAGGILSCVFNLVGDALHVTVSAPTTDGRTPARDTFAWTVLSALAGEVDATVSDDKVVAISLHKKRGGGPEQT</sequence>
<accession>A0A1T3NWM9</accession>
<proteinExistence type="predicted"/>
<keyword evidence="2" id="KW-1185">Reference proteome</keyword>
<dbReference type="InterPro" id="IPR036890">
    <property type="entry name" value="HATPase_C_sf"/>
</dbReference>
<dbReference type="STRING" id="159449.B4N89_09690"/>
<evidence type="ECO:0000313" key="2">
    <source>
        <dbReference type="Proteomes" id="UP000190037"/>
    </source>
</evidence>
<organism evidence="1 2">
    <name type="scientific">Embleya scabrispora</name>
    <dbReference type="NCBI Taxonomy" id="159449"/>
    <lineage>
        <taxon>Bacteria</taxon>
        <taxon>Bacillati</taxon>
        <taxon>Actinomycetota</taxon>
        <taxon>Actinomycetes</taxon>
        <taxon>Kitasatosporales</taxon>
        <taxon>Streptomycetaceae</taxon>
        <taxon>Embleya</taxon>
    </lineage>
</organism>
<dbReference type="PANTHER" id="PTHR35526:SF3">
    <property type="entry name" value="ANTI-SIGMA-F FACTOR RSBW"/>
    <property type="match status" value="1"/>
</dbReference>
<dbReference type="InterPro" id="IPR050267">
    <property type="entry name" value="Anti-sigma-factor_SerPK"/>
</dbReference>
<dbReference type="OrthoDB" id="3694612at2"/>
<comment type="caution">
    <text evidence="1">The sequence shown here is derived from an EMBL/GenBank/DDBJ whole genome shotgun (WGS) entry which is preliminary data.</text>
</comment>
<dbReference type="PANTHER" id="PTHR35526">
    <property type="entry name" value="ANTI-SIGMA-F FACTOR RSBW-RELATED"/>
    <property type="match status" value="1"/>
</dbReference>
<name>A0A1T3NWM9_9ACTN</name>
<gene>
    <name evidence="1" type="ORF">B4N89_09690</name>
</gene>
<dbReference type="Gene3D" id="3.30.565.10">
    <property type="entry name" value="Histidine kinase-like ATPase, C-terminal domain"/>
    <property type="match status" value="1"/>
</dbReference>